<proteinExistence type="inferred from homology"/>
<dbReference type="InterPro" id="IPR001752">
    <property type="entry name" value="Kinesin_motor_dom"/>
</dbReference>
<evidence type="ECO:0000313" key="9">
    <source>
        <dbReference type="Proteomes" id="UP001159428"/>
    </source>
</evidence>
<evidence type="ECO:0000259" key="7">
    <source>
        <dbReference type="PROSITE" id="PS50067"/>
    </source>
</evidence>
<keyword evidence="4" id="KW-0206">Cytoskeleton</keyword>
<evidence type="ECO:0000313" key="8">
    <source>
        <dbReference type="EMBL" id="CAH3145310.1"/>
    </source>
</evidence>
<dbReference type="InterPro" id="IPR036961">
    <property type="entry name" value="Kinesin_motor_dom_sf"/>
</dbReference>
<feature type="binding site" evidence="5">
    <location>
        <begin position="95"/>
        <end position="102"/>
    </location>
    <ligand>
        <name>ATP</name>
        <dbReference type="ChEBI" id="CHEBI:30616"/>
    </ligand>
</feature>
<accession>A0AAU9XE40</accession>
<dbReference type="PROSITE" id="PS00411">
    <property type="entry name" value="KINESIN_MOTOR_1"/>
    <property type="match status" value="1"/>
</dbReference>
<protein>
    <recommendedName>
        <fullName evidence="6">Kinesin-like protein</fullName>
    </recommendedName>
</protein>
<organism evidence="8 9">
    <name type="scientific">Pocillopora meandrina</name>
    <dbReference type="NCBI Taxonomy" id="46732"/>
    <lineage>
        <taxon>Eukaryota</taxon>
        <taxon>Metazoa</taxon>
        <taxon>Cnidaria</taxon>
        <taxon>Anthozoa</taxon>
        <taxon>Hexacorallia</taxon>
        <taxon>Scleractinia</taxon>
        <taxon>Astrocoeniina</taxon>
        <taxon>Pocilloporidae</taxon>
        <taxon>Pocillopora</taxon>
    </lineage>
</organism>
<dbReference type="Pfam" id="PF00225">
    <property type="entry name" value="Kinesin"/>
    <property type="match status" value="1"/>
</dbReference>
<dbReference type="AlphaFoldDB" id="A0AAU9XE40"/>
<dbReference type="PRINTS" id="PR00380">
    <property type="entry name" value="KINESINHEAVY"/>
</dbReference>
<feature type="domain" description="Kinesin motor" evidence="7">
    <location>
        <begin position="5"/>
        <end position="343"/>
    </location>
</feature>
<dbReference type="PANTHER" id="PTHR47968">
    <property type="entry name" value="CENTROMERE PROTEIN E"/>
    <property type="match status" value="1"/>
</dbReference>
<dbReference type="InterPro" id="IPR019821">
    <property type="entry name" value="Kinesin_motor_CS"/>
</dbReference>
<keyword evidence="9" id="KW-1185">Reference proteome</keyword>
<keyword evidence="2 5" id="KW-0547">Nucleotide-binding</keyword>
<sequence length="687" mass="78420">MVKQGIQIYARGKPTKQKTGLYEIFEDEGGNSSISFTVPKDLADGYINNKREVYKFRFNKVFDQDCKQDEVFEEVAQGVIDNVLTGYNGTIFAYGQTGSGKTFTITGGAERYVDRGLIPRSLSYIFEYFEKHPGTVFTAHISYLEIYNENGYDLLDPKHEACKLEDLPKVNLFEDSDNNVHLKNLSLHQASNEEEALNLLFLGDTNRMIAETPMNQASTRSHCIFTIHISTRDPGSATIRRAKLHLVDLAGSERVGKTNVGGTLLTEAKYINLSLHYLEQVIVALSEKSRSHIPYRNSMMTSVLRDSLGGNCMTSMIATCSLDRKNLDESISTCRFAQRVAMIKNDVLLNEEIDPKLLIAQLKAEVQRLKDELAMSTGQEYTGELTEDELDRLRRMVKSYIEDSDPESSLSVGADMRKINYCFQLLKNHAFFVFRSLTCRTPAIDGVLDSSYLGNHTEVNKLKELIRQRDNEINILYHRFEKRLNWETTGLTSRVALFASATVERFTNLFKLDELDESSKLTKEEHSRYLTNTHEEEDAFIGQMDREATLTLGKLSADVENFTLRELKQIHRRSRVAIEAGMTNNLHVHKHIIKLLESHVVFDSERHQMRLLDIARKEVIAGYKTALERCSTSHDRLRDAEKQRLQAEEDYIEAVMVLNRAEQEKKKVIAVIETQQDGGSRRRTTSM</sequence>
<name>A0AAU9XE40_9CNID</name>
<reference evidence="8 9" key="1">
    <citation type="submission" date="2022-05" db="EMBL/GenBank/DDBJ databases">
        <authorList>
            <consortium name="Genoscope - CEA"/>
            <person name="William W."/>
        </authorList>
    </citation>
    <scope>NUCLEOTIDE SEQUENCE [LARGE SCALE GENOMIC DNA]</scope>
</reference>
<evidence type="ECO:0000256" key="5">
    <source>
        <dbReference type="PROSITE-ProRule" id="PRU00283"/>
    </source>
</evidence>
<dbReference type="SUPFAM" id="SSF52540">
    <property type="entry name" value="P-loop containing nucleoside triphosphate hydrolases"/>
    <property type="match status" value="1"/>
</dbReference>
<dbReference type="SMART" id="SM00129">
    <property type="entry name" value="KISc"/>
    <property type="match status" value="1"/>
</dbReference>
<evidence type="ECO:0000256" key="2">
    <source>
        <dbReference type="ARBA" id="ARBA00022741"/>
    </source>
</evidence>
<dbReference type="PANTHER" id="PTHR47968:SF67">
    <property type="entry name" value="KINESIN MOTOR DOMAIN-CONTAINING PROTEIN"/>
    <property type="match status" value="1"/>
</dbReference>
<dbReference type="Proteomes" id="UP001159428">
    <property type="component" value="Unassembled WGS sequence"/>
</dbReference>
<keyword evidence="4" id="KW-0963">Cytoplasm</keyword>
<keyword evidence="5 6" id="KW-0505">Motor protein</keyword>
<dbReference type="GO" id="GO:0003777">
    <property type="term" value="F:microtubule motor activity"/>
    <property type="evidence" value="ECO:0007669"/>
    <property type="project" value="InterPro"/>
</dbReference>
<dbReference type="InterPro" id="IPR027640">
    <property type="entry name" value="Kinesin-like_fam"/>
</dbReference>
<dbReference type="Gene3D" id="3.40.850.10">
    <property type="entry name" value="Kinesin motor domain"/>
    <property type="match status" value="1"/>
</dbReference>
<evidence type="ECO:0000256" key="4">
    <source>
        <dbReference type="ARBA" id="ARBA00023212"/>
    </source>
</evidence>
<evidence type="ECO:0000256" key="1">
    <source>
        <dbReference type="ARBA" id="ARBA00004245"/>
    </source>
</evidence>
<dbReference type="InterPro" id="IPR027417">
    <property type="entry name" value="P-loop_NTPase"/>
</dbReference>
<comment type="caution">
    <text evidence="8">The sequence shown here is derived from an EMBL/GenBank/DDBJ whole genome shotgun (WGS) entry which is preliminary data.</text>
</comment>
<dbReference type="GO" id="GO:0005524">
    <property type="term" value="F:ATP binding"/>
    <property type="evidence" value="ECO:0007669"/>
    <property type="project" value="UniProtKB-UniRule"/>
</dbReference>
<keyword evidence="6" id="KW-0493">Microtubule</keyword>
<gene>
    <name evidence="8" type="ORF">PMEA_00022494</name>
</gene>
<keyword evidence="3 5" id="KW-0067">ATP-binding</keyword>
<evidence type="ECO:0000256" key="3">
    <source>
        <dbReference type="ARBA" id="ARBA00022840"/>
    </source>
</evidence>
<evidence type="ECO:0000256" key="6">
    <source>
        <dbReference type="RuleBase" id="RU000394"/>
    </source>
</evidence>
<dbReference type="GO" id="GO:0007018">
    <property type="term" value="P:microtubule-based movement"/>
    <property type="evidence" value="ECO:0007669"/>
    <property type="project" value="InterPro"/>
</dbReference>
<comment type="subcellular location">
    <subcellularLocation>
        <location evidence="1">Cytoplasm</location>
        <location evidence="1">Cytoskeleton</location>
    </subcellularLocation>
</comment>
<dbReference type="PROSITE" id="PS50067">
    <property type="entry name" value="KINESIN_MOTOR_2"/>
    <property type="match status" value="1"/>
</dbReference>
<dbReference type="GO" id="GO:0008017">
    <property type="term" value="F:microtubule binding"/>
    <property type="evidence" value="ECO:0007669"/>
    <property type="project" value="InterPro"/>
</dbReference>
<dbReference type="GO" id="GO:0005874">
    <property type="term" value="C:microtubule"/>
    <property type="evidence" value="ECO:0007669"/>
    <property type="project" value="UniProtKB-KW"/>
</dbReference>
<dbReference type="EMBL" id="CALNXJ010000040">
    <property type="protein sequence ID" value="CAH3145310.1"/>
    <property type="molecule type" value="Genomic_DNA"/>
</dbReference>
<comment type="similarity">
    <text evidence="5 6">Belongs to the TRAFAC class myosin-kinesin ATPase superfamily. Kinesin family.</text>
</comment>